<keyword evidence="2" id="KW-0732">Signal</keyword>
<feature type="region of interest" description="Disordered" evidence="1">
    <location>
        <begin position="90"/>
        <end position="109"/>
    </location>
</feature>
<organism evidence="3 4">
    <name type="scientific">Corynebacterium pseudotuberculosis 258</name>
    <dbReference type="NCBI Taxonomy" id="1168865"/>
    <lineage>
        <taxon>Bacteria</taxon>
        <taxon>Bacillati</taxon>
        <taxon>Actinomycetota</taxon>
        <taxon>Actinomycetes</taxon>
        <taxon>Mycobacteriales</taxon>
        <taxon>Corynebacteriaceae</taxon>
        <taxon>Corynebacterium</taxon>
    </lineage>
</organism>
<gene>
    <name evidence="3" type="ORF">CP258_02050</name>
</gene>
<accession>A0AAU8PTT1</accession>
<dbReference type="Proteomes" id="UP000006465">
    <property type="component" value="Chromosome"/>
</dbReference>
<name>A0AAU8PTT1_CORPS</name>
<feature type="chain" id="PRO_5043515681" description="Secreted protein" evidence="2">
    <location>
        <begin position="26"/>
        <end position="151"/>
    </location>
</feature>
<dbReference type="EMBL" id="CP003540">
    <property type="protein sequence ID" value="AFK16028.1"/>
    <property type="molecule type" value="Genomic_DNA"/>
</dbReference>
<evidence type="ECO:0000256" key="2">
    <source>
        <dbReference type="SAM" id="SignalP"/>
    </source>
</evidence>
<evidence type="ECO:0000313" key="4">
    <source>
        <dbReference type="Proteomes" id="UP000006465"/>
    </source>
</evidence>
<dbReference type="AlphaFoldDB" id="A0AAU8PTT1"/>
<proteinExistence type="predicted"/>
<feature type="signal peptide" evidence="2">
    <location>
        <begin position="1"/>
        <end position="25"/>
    </location>
</feature>
<reference evidence="3 4" key="1">
    <citation type="journal article" date="2013" name="J. Biotechnol.">
        <title>Genome sequence of Corynebacterium pseudotuberculosis biovar equi strain 258 and prediction of antigenic targets to improve biotechnological vaccine production.</title>
        <authorList>
            <person name="Soares S.C."/>
            <person name="Trost E."/>
            <person name="Ramos R.T."/>
            <person name="Carneiro A.R."/>
            <person name="Santos A.R."/>
            <person name="Pinto A.C."/>
            <person name="Barbosa E."/>
            <person name="Aburjaile F."/>
            <person name="Ali A."/>
            <person name="Diniz C.A."/>
            <person name="Hassan S.S."/>
            <person name="Fiaux K."/>
            <person name="Guimaraes L.C."/>
            <person name="Bakhtiar S.M."/>
            <person name="Pereira U."/>
            <person name="Almeida S.S."/>
            <person name="Abreu V.A."/>
            <person name="Rocha F.S."/>
            <person name="Dorella F.A."/>
            <person name="Miyoshi A."/>
            <person name="Silva A."/>
            <person name="Azevedo V."/>
            <person name="Tauch A."/>
        </authorList>
    </citation>
    <scope>NUCLEOTIDE SEQUENCE [LARGE SCALE GENOMIC DNA]</scope>
    <source>
        <strain evidence="3 4">258</strain>
    </source>
</reference>
<dbReference type="RefSeq" id="WP_014523061.1">
    <property type="nucleotide sequence ID" value="NC_017945.3"/>
</dbReference>
<dbReference type="KEGG" id="coe:CP258_02050"/>
<sequence>MQKIKVSLIAGAVCCLTLGGSVAGASQVLLTGDEGRETNVRESVEKLGDTWSCKREWDVTDRGESYPVVFERPCTVSLLGSAYEKLQSSDKQETRRLQADLRDASDERDHYKKLSQDQWELLEKLTKNDSENKAKVERLKSRLSGLNQTGR</sequence>
<evidence type="ECO:0000256" key="1">
    <source>
        <dbReference type="SAM" id="MobiDB-lite"/>
    </source>
</evidence>
<protein>
    <recommendedName>
        <fullName evidence="5">Secreted protein</fullName>
    </recommendedName>
</protein>
<evidence type="ECO:0000313" key="3">
    <source>
        <dbReference type="EMBL" id="AFK16028.1"/>
    </source>
</evidence>
<evidence type="ECO:0008006" key="5">
    <source>
        <dbReference type="Google" id="ProtNLM"/>
    </source>
</evidence>